<dbReference type="InterPro" id="IPR002467">
    <property type="entry name" value="Pept_M24A_MAP1"/>
</dbReference>
<keyword evidence="3 6" id="KW-0645">Protease</keyword>
<evidence type="ECO:0000313" key="10">
    <source>
        <dbReference type="Proteomes" id="UP001486565"/>
    </source>
</evidence>
<evidence type="ECO:0000256" key="7">
    <source>
        <dbReference type="RuleBase" id="RU003653"/>
    </source>
</evidence>
<feature type="domain" description="Peptidase M24" evidence="8">
    <location>
        <begin position="13"/>
        <end position="240"/>
    </location>
</feature>
<evidence type="ECO:0000256" key="2">
    <source>
        <dbReference type="ARBA" id="ARBA00022438"/>
    </source>
</evidence>
<evidence type="ECO:0000256" key="4">
    <source>
        <dbReference type="ARBA" id="ARBA00022723"/>
    </source>
</evidence>
<dbReference type="PANTHER" id="PTHR43330">
    <property type="entry name" value="METHIONINE AMINOPEPTIDASE"/>
    <property type="match status" value="1"/>
</dbReference>
<dbReference type="SUPFAM" id="SSF55920">
    <property type="entry name" value="Creatinase/aminopeptidase"/>
    <property type="match status" value="1"/>
</dbReference>
<dbReference type="PRINTS" id="PR00599">
    <property type="entry name" value="MAPEPTIDASE"/>
</dbReference>
<dbReference type="EMBL" id="CP121687">
    <property type="protein sequence ID" value="WZL68694.1"/>
    <property type="molecule type" value="Genomic_DNA"/>
</dbReference>
<dbReference type="EC" id="3.4.11.18" evidence="6 7"/>
<evidence type="ECO:0000313" key="9">
    <source>
        <dbReference type="EMBL" id="WZL68694.1"/>
    </source>
</evidence>
<feature type="binding site" evidence="6">
    <location>
        <position position="233"/>
    </location>
    <ligand>
        <name>a divalent metal cation</name>
        <dbReference type="ChEBI" id="CHEBI:60240"/>
        <label>1</label>
    </ligand>
</feature>
<comment type="cofactor">
    <cofactor evidence="6">
        <name>Co(2+)</name>
        <dbReference type="ChEBI" id="CHEBI:48828"/>
    </cofactor>
    <cofactor evidence="6">
        <name>Zn(2+)</name>
        <dbReference type="ChEBI" id="CHEBI:29105"/>
    </cofactor>
    <cofactor evidence="6">
        <name>Mn(2+)</name>
        <dbReference type="ChEBI" id="CHEBI:29035"/>
    </cofactor>
    <cofactor evidence="6">
        <name>Fe(2+)</name>
        <dbReference type="ChEBI" id="CHEBI:29033"/>
    </cofactor>
    <text evidence="6">Binds 2 divalent metal cations per subunit. Has a high-affinity and a low affinity metal-binding site. The true nature of the physiological cofactor is under debate. The enzyme is active with cobalt, zinc, manganese or divalent iron ions. Most likely, methionine aminopeptidases function as mononuclear Fe(2+)-metalloproteases under physiological conditions, and the catalytically relevant metal-binding site has been assigned to the histidine-containing high-affinity site.</text>
</comment>
<comment type="catalytic activity">
    <reaction evidence="6 7">
        <text>Release of N-terminal amino acids, preferentially methionine, from peptides and arylamides.</text>
        <dbReference type="EC" id="3.4.11.18"/>
    </reaction>
</comment>
<feature type="binding site" evidence="6">
    <location>
        <position position="177"/>
    </location>
    <ligand>
        <name>substrate</name>
    </ligand>
</feature>
<protein>
    <recommendedName>
        <fullName evidence="6 7">Methionine aminopeptidase</fullName>
        <shortName evidence="6">MAP</shortName>
        <shortName evidence="6">MetAP</shortName>
        <ecNumber evidence="6 7">3.4.11.18</ecNumber>
    </recommendedName>
    <alternativeName>
        <fullName evidence="6">Peptidase M</fullName>
    </alternativeName>
</protein>
<dbReference type="RefSeq" id="WP_341875700.1">
    <property type="nucleotide sequence ID" value="NZ_CP121687.1"/>
</dbReference>
<feature type="binding site" evidence="6">
    <location>
        <position position="96"/>
    </location>
    <ligand>
        <name>a divalent metal cation</name>
        <dbReference type="ChEBI" id="CHEBI:60240"/>
        <label>1</label>
    </ligand>
</feature>
<keyword evidence="2 6" id="KW-0031">Aminopeptidase</keyword>
<dbReference type="Pfam" id="PF00557">
    <property type="entry name" value="Peptidase_M24"/>
    <property type="match status" value="1"/>
</dbReference>
<dbReference type="InterPro" id="IPR001714">
    <property type="entry name" value="Pept_M24_MAP"/>
</dbReference>
<dbReference type="PANTHER" id="PTHR43330:SF27">
    <property type="entry name" value="METHIONINE AMINOPEPTIDASE"/>
    <property type="match status" value="1"/>
</dbReference>
<feature type="binding site" evidence="6">
    <location>
        <position position="170"/>
    </location>
    <ligand>
        <name>a divalent metal cation</name>
        <dbReference type="ChEBI" id="CHEBI:60240"/>
        <label>2</label>
        <note>catalytic</note>
    </ligand>
</feature>
<dbReference type="Gene3D" id="3.90.230.10">
    <property type="entry name" value="Creatinase/methionine aminopeptidase superfamily"/>
    <property type="match status" value="1"/>
</dbReference>
<comment type="subunit">
    <text evidence="6">Monomer.</text>
</comment>
<sequence>MGIIIKSDEEIKKIRSAGLILAKTHELLAHALRPGITTLELDQIAEEFIRSQGAVPSFKGLYGFPASICASVNEEVVHGIPSKDVKLKDGDIIGIDIGVCLDGYHSDGAKTHAIGEVPEETKKLIQVTRDSFYKGIQYAKAGNHLYEISAAIQEYVESNGFSVVRDLVGHGVGRKLHEEPQIPNYKVPGRGPKLRKGMVLAIEPMVNVGSYEVRILSNDTVVTRDGSLSAHYEHTIAITDGEPEILTIL</sequence>
<dbReference type="CDD" id="cd01086">
    <property type="entry name" value="MetAP1"/>
    <property type="match status" value="1"/>
</dbReference>
<feature type="binding site" evidence="6">
    <location>
        <position position="78"/>
    </location>
    <ligand>
        <name>substrate</name>
    </ligand>
</feature>
<organism evidence="9 10">
    <name type="scientific">Defluviitalea saccharophila</name>
    <dbReference type="NCBI Taxonomy" id="879970"/>
    <lineage>
        <taxon>Bacteria</taxon>
        <taxon>Bacillati</taxon>
        <taxon>Bacillota</taxon>
        <taxon>Clostridia</taxon>
        <taxon>Lachnospirales</taxon>
        <taxon>Defluviitaleaceae</taxon>
        <taxon>Defluviitalea</taxon>
    </lineage>
</organism>
<evidence type="ECO:0000256" key="5">
    <source>
        <dbReference type="ARBA" id="ARBA00022801"/>
    </source>
</evidence>
<feature type="binding site" evidence="6">
    <location>
        <position position="107"/>
    </location>
    <ligand>
        <name>a divalent metal cation</name>
        <dbReference type="ChEBI" id="CHEBI:60240"/>
        <label>1</label>
    </ligand>
</feature>
<feature type="binding site" evidence="6">
    <location>
        <position position="233"/>
    </location>
    <ligand>
        <name>a divalent metal cation</name>
        <dbReference type="ChEBI" id="CHEBI:60240"/>
        <label>2</label>
        <note>catalytic</note>
    </ligand>
</feature>
<dbReference type="GO" id="GO:0004239">
    <property type="term" value="F:initiator methionyl aminopeptidase activity"/>
    <property type="evidence" value="ECO:0007669"/>
    <property type="project" value="UniProtKB-EC"/>
</dbReference>
<dbReference type="HAMAP" id="MF_01974">
    <property type="entry name" value="MetAP_1"/>
    <property type="match status" value="1"/>
</dbReference>
<evidence type="ECO:0000256" key="1">
    <source>
        <dbReference type="ARBA" id="ARBA00002521"/>
    </source>
</evidence>
<keyword evidence="5 6" id="KW-0378">Hydrolase</keyword>
<accession>A0ABZ2Y241</accession>
<dbReference type="InterPro" id="IPR036005">
    <property type="entry name" value="Creatinase/aminopeptidase-like"/>
</dbReference>
<dbReference type="NCBIfam" id="TIGR00500">
    <property type="entry name" value="met_pdase_I"/>
    <property type="match status" value="1"/>
</dbReference>
<name>A0ABZ2Y241_9FIRM</name>
<evidence type="ECO:0000256" key="3">
    <source>
        <dbReference type="ARBA" id="ARBA00022670"/>
    </source>
</evidence>
<comment type="function">
    <text evidence="1 6">Removes the N-terminal methionine from nascent proteins. The N-terminal methionine is often cleaved when the second residue in the primary sequence is small and uncharged (Met-Ala-, Cys, Gly, Pro, Ser, Thr, or Val). Requires deformylation of the N(alpha)-formylated initiator methionine before it can be hydrolyzed.</text>
</comment>
<gene>
    <name evidence="6 9" type="primary">map</name>
    <name evidence="9" type="ORF">QBE51_07595</name>
</gene>
<feature type="binding site" evidence="6">
    <location>
        <position position="203"/>
    </location>
    <ligand>
        <name>a divalent metal cation</name>
        <dbReference type="ChEBI" id="CHEBI:60240"/>
        <label>2</label>
        <note>catalytic</note>
    </ligand>
</feature>
<proteinExistence type="inferred from homology"/>
<dbReference type="InterPro" id="IPR000994">
    <property type="entry name" value="Pept_M24"/>
</dbReference>
<keyword evidence="10" id="KW-1185">Reference proteome</keyword>
<reference evidence="9 10" key="1">
    <citation type="submission" date="2023-03" db="EMBL/GenBank/DDBJ databases">
        <title>Novel Species.</title>
        <authorList>
            <person name="Ma S."/>
        </authorList>
    </citation>
    <scope>NUCLEOTIDE SEQUENCE [LARGE SCALE GENOMIC DNA]</scope>
    <source>
        <strain evidence="9 10">LIND6LT2</strain>
    </source>
</reference>
<keyword evidence="4 6" id="KW-0479">Metal-binding</keyword>
<comment type="similarity">
    <text evidence="6">Belongs to the peptidase M24A family. Methionine aminopeptidase type 1 subfamily.</text>
</comment>
<evidence type="ECO:0000256" key="6">
    <source>
        <dbReference type="HAMAP-Rule" id="MF_01974"/>
    </source>
</evidence>
<dbReference type="Proteomes" id="UP001486565">
    <property type="component" value="Chromosome"/>
</dbReference>
<evidence type="ECO:0000259" key="8">
    <source>
        <dbReference type="Pfam" id="PF00557"/>
    </source>
</evidence>
<feature type="binding site" evidence="6">
    <location>
        <position position="107"/>
    </location>
    <ligand>
        <name>a divalent metal cation</name>
        <dbReference type="ChEBI" id="CHEBI:60240"/>
        <label>2</label>
        <note>catalytic</note>
    </ligand>
</feature>